<dbReference type="OrthoDB" id="690324at2759"/>
<evidence type="ECO:0000259" key="1">
    <source>
        <dbReference type="Pfam" id="PF00646"/>
    </source>
</evidence>
<feature type="domain" description="F-box" evidence="1">
    <location>
        <begin position="12"/>
        <end position="51"/>
    </location>
</feature>
<organism evidence="2 3">
    <name type="scientific">Digitaria exilis</name>
    <dbReference type="NCBI Taxonomy" id="1010633"/>
    <lineage>
        <taxon>Eukaryota</taxon>
        <taxon>Viridiplantae</taxon>
        <taxon>Streptophyta</taxon>
        <taxon>Embryophyta</taxon>
        <taxon>Tracheophyta</taxon>
        <taxon>Spermatophyta</taxon>
        <taxon>Magnoliopsida</taxon>
        <taxon>Liliopsida</taxon>
        <taxon>Poales</taxon>
        <taxon>Poaceae</taxon>
        <taxon>PACMAD clade</taxon>
        <taxon>Panicoideae</taxon>
        <taxon>Panicodae</taxon>
        <taxon>Paniceae</taxon>
        <taxon>Anthephorinae</taxon>
        <taxon>Digitaria</taxon>
    </lineage>
</organism>
<evidence type="ECO:0000313" key="3">
    <source>
        <dbReference type="Proteomes" id="UP000636709"/>
    </source>
</evidence>
<proteinExistence type="predicted"/>
<dbReference type="EMBL" id="JACEFO010001608">
    <property type="protein sequence ID" value="KAF8731341.1"/>
    <property type="molecule type" value="Genomic_DNA"/>
</dbReference>
<dbReference type="InterPro" id="IPR001810">
    <property type="entry name" value="F-box_dom"/>
</dbReference>
<evidence type="ECO:0000313" key="2">
    <source>
        <dbReference type="EMBL" id="KAF8731341.1"/>
    </source>
</evidence>
<name>A0A835F8U1_9POAL</name>
<dbReference type="Gene3D" id="1.20.1280.50">
    <property type="match status" value="1"/>
</dbReference>
<keyword evidence="3" id="KW-1185">Reference proteome</keyword>
<gene>
    <name evidence="2" type="ORF">HU200_016396</name>
</gene>
<dbReference type="AlphaFoldDB" id="A0A835F8U1"/>
<dbReference type="PANTHER" id="PTHR32133">
    <property type="entry name" value="OS07G0120400 PROTEIN"/>
    <property type="match status" value="1"/>
</dbReference>
<dbReference type="PANTHER" id="PTHR32133:SF408">
    <property type="entry name" value="OS07G0120400 PROTEIN"/>
    <property type="match status" value="1"/>
</dbReference>
<dbReference type="InterPro" id="IPR036047">
    <property type="entry name" value="F-box-like_dom_sf"/>
</dbReference>
<comment type="caution">
    <text evidence="2">The sequence shown here is derived from an EMBL/GenBank/DDBJ whole genome shotgun (WGS) entry which is preliminary data.</text>
</comment>
<dbReference type="Proteomes" id="UP000636709">
    <property type="component" value="Unassembled WGS sequence"/>
</dbReference>
<reference evidence="2" key="1">
    <citation type="submission" date="2020-07" db="EMBL/GenBank/DDBJ databases">
        <title>Genome sequence and genetic diversity analysis of an under-domesticated orphan crop, white fonio (Digitaria exilis).</title>
        <authorList>
            <person name="Bennetzen J.L."/>
            <person name="Chen S."/>
            <person name="Ma X."/>
            <person name="Wang X."/>
            <person name="Yssel A.E.J."/>
            <person name="Chaluvadi S.R."/>
            <person name="Johnson M."/>
            <person name="Gangashetty P."/>
            <person name="Hamidou F."/>
            <person name="Sanogo M.D."/>
            <person name="Zwaenepoel A."/>
            <person name="Wallace J."/>
            <person name="Van De Peer Y."/>
            <person name="Van Deynze A."/>
        </authorList>
    </citation>
    <scope>NUCLEOTIDE SEQUENCE</scope>
    <source>
        <tissue evidence="2">Leaves</tissue>
    </source>
</reference>
<protein>
    <recommendedName>
        <fullName evidence="1">F-box domain-containing protein</fullName>
    </recommendedName>
</protein>
<dbReference type="Pfam" id="PF00646">
    <property type="entry name" value="F-box"/>
    <property type="match status" value="1"/>
</dbReference>
<dbReference type="SUPFAM" id="SSF81383">
    <property type="entry name" value="F-box domain"/>
    <property type="match status" value="1"/>
</dbReference>
<accession>A0A835F8U1</accession>
<sequence>MKMAPPPPPLMDDITGEILLRLPPDDPACRIRASLVCKLWRGLLSDRGFLRRYHAFHRRPPPVLGFFHDDRDGARFVPVTGAPSSSIPDPDVDWCPLDCRHGRVIFNTLDTPGLVLWDPITGERQHLRQPMNQHVLSVIDGPPVYAAGNMVLMTAEDGGGLGIAKVNEDRLQLWRWKIGPWHIGHWQRGRVIKLGMMIAIATGNPSGSLDLVGFAEGTGSIFVTAEDGMFIIELKPDRVRKVAKRGDLRIIYPFASFYTPGTN</sequence>